<organism evidence="3 4">
    <name type="scientific">Candidatus Scatenecus faecavium</name>
    <dbReference type="NCBI Taxonomy" id="2840915"/>
    <lineage>
        <taxon>Bacteria</taxon>
        <taxon>Candidatus Scatenecus</taxon>
    </lineage>
</organism>
<gene>
    <name evidence="3" type="ORF">IAD41_04170</name>
</gene>
<dbReference type="Proteomes" id="UP000824139">
    <property type="component" value="Unassembled WGS sequence"/>
</dbReference>
<dbReference type="AlphaFoldDB" id="A0A9D1FVN4"/>
<feature type="region of interest" description="Disordered" evidence="1">
    <location>
        <begin position="122"/>
        <end position="141"/>
    </location>
</feature>
<dbReference type="Gene3D" id="2.160.20.110">
    <property type="match status" value="1"/>
</dbReference>
<accession>A0A9D1FVN4</accession>
<evidence type="ECO:0000256" key="1">
    <source>
        <dbReference type="SAM" id="MobiDB-lite"/>
    </source>
</evidence>
<feature type="domain" description="GLUG" evidence="2">
    <location>
        <begin position="328"/>
        <end position="350"/>
    </location>
</feature>
<dbReference type="EMBL" id="DVJO01000090">
    <property type="protein sequence ID" value="HIS82783.1"/>
    <property type="molecule type" value="Genomic_DNA"/>
</dbReference>
<protein>
    <recommendedName>
        <fullName evidence="2">GLUG domain-containing protein</fullName>
    </recommendedName>
</protein>
<reference evidence="3" key="2">
    <citation type="journal article" date="2021" name="PeerJ">
        <title>Extensive microbial diversity within the chicken gut microbiome revealed by metagenomics and culture.</title>
        <authorList>
            <person name="Gilroy R."/>
            <person name="Ravi A."/>
            <person name="Getino M."/>
            <person name="Pursley I."/>
            <person name="Horton D.L."/>
            <person name="Alikhan N.F."/>
            <person name="Baker D."/>
            <person name="Gharbi K."/>
            <person name="Hall N."/>
            <person name="Watson M."/>
            <person name="Adriaenssens E.M."/>
            <person name="Foster-Nyarko E."/>
            <person name="Jarju S."/>
            <person name="Secka A."/>
            <person name="Antonio M."/>
            <person name="Oren A."/>
            <person name="Chaudhuri R.R."/>
            <person name="La Ragione R."/>
            <person name="Hildebrand F."/>
            <person name="Pallen M.J."/>
        </authorList>
    </citation>
    <scope>NUCLEOTIDE SEQUENCE</scope>
    <source>
        <strain evidence="3">CHK152-2994</strain>
    </source>
</reference>
<name>A0A9D1FVN4_9BACT</name>
<proteinExistence type="predicted"/>
<reference evidence="3" key="1">
    <citation type="submission" date="2020-10" db="EMBL/GenBank/DDBJ databases">
        <authorList>
            <person name="Gilroy R."/>
        </authorList>
    </citation>
    <scope>NUCLEOTIDE SEQUENCE</scope>
    <source>
        <strain evidence="3">CHK152-2994</strain>
    </source>
</reference>
<dbReference type="InterPro" id="IPR011493">
    <property type="entry name" value="GLUG"/>
</dbReference>
<feature type="domain" description="GLUG" evidence="2">
    <location>
        <begin position="285"/>
        <end position="309"/>
    </location>
</feature>
<evidence type="ECO:0000313" key="4">
    <source>
        <dbReference type="Proteomes" id="UP000824139"/>
    </source>
</evidence>
<sequence length="677" mass="73266">MGMSASQARLLYITTQLNHLSLQGQNVSDAKIRLSMDSEAIQEKYTRALNNRSLFVNNNIFTADGSTTKREPISLAALAAQDLLVYNGSTVLGYKYEEVDTGRTEKKLVGYEKDLTKPIYGTKEETETFRSPSASSDKLGSEDLKTMDGIVESIKTDYAQYGITDDDIRTVSYTTNVGGEEKTVNAIAISSQNALVGVLNELFSNPDARKQNYVLDFPEGTVIDFSQINPTNDWPGISQFQGLFDGNGVTFSNLNGNQGLFADLYGTVKNLNIDGANISAETDIVGGLAGYLADSGSIENCNVSNVNITCDLKGGVDYTEGFSPERAGVGGLVGLSNGDIKNSSAQGTINVPNADDSFGYIGGFAGANINPQKGESVIENCYSDVDIILSGNTDYSNSINGFIGDDSFEATIKNCISLGKITTSSGAPINGSDLANWGPVLESDAENLIALDTRNNNNVLYWGNTTSPNWASGSTTIPSNLGGDWLMPGDEGYADQTQATAQGNNLPVLNLKELQEEALAKEETKEVEDPNNIIGYEDDLTKPIYEEVPIKEMQLVKDPDFAGLSSAELEKGLREGTYTLVQKAAENSTQSITINGTDYELVSWQTCTDIVDKQDEAKLALAEAEYEKGMAEIQAKDKEYEIDQKKIDTQYKALQTEEESIKTILSKNVERSFKTFG</sequence>
<comment type="caution">
    <text evidence="3">The sequence shown here is derived from an EMBL/GenBank/DDBJ whole genome shotgun (WGS) entry which is preliminary data.</text>
</comment>
<evidence type="ECO:0000313" key="3">
    <source>
        <dbReference type="EMBL" id="HIS82783.1"/>
    </source>
</evidence>
<evidence type="ECO:0000259" key="2">
    <source>
        <dbReference type="Pfam" id="PF07581"/>
    </source>
</evidence>
<feature type="compositionally biased region" description="Polar residues" evidence="1">
    <location>
        <begin position="129"/>
        <end position="138"/>
    </location>
</feature>
<dbReference type="Pfam" id="PF07581">
    <property type="entry name" value="Glug"/>
    <property type="match status" value="2"/>
</dbReference>